<evidence type="ECO:0000313" key="1">
    <source>
        <dbReference type="EMBL" id="MFC0605401.1"/>
    </source>
</evidence>
<dbReference type="EMBL" id="JBHLTQ010000006">
    <property type="protein sequence ID" value="MFC0605401.1"/>
    <property type="molecule type" value="Genomic_DNA"/>
</dbReference>
<reference evidence="1 2" key="1">
    <citation type="submission" date="2024-09" db="EMBL/GenBank/DDBJ databases">
        <authorList>
            <person name="Sun Q."/>
            <person name="Mori K."/>
        </authorList>
    </citation>
    <scope>NUCLEOTIDE SEQUENCE [LARGE SCALE GENOMIC DNA]</scope>
    <source>
        <strain evidence="1 2">NCAIM B.02481</strain>
    </source>
</reference>
<gene>
    <name evidence="1" type="ORF">ACFFGA_12595</name>
</gene>
<dbReference type="Proteomes" id="UP001589832">
    <property type="component" value="Unassembled WGS sequence"/>
</dbReference>
<name>A0ABV6QDQ5_9FLAO</name>
<evidence type="ECO:0008006" key="3">
    <source>
        <dbReference type="Google" id="ProtNLM"/>
    </source>
</evidence>
<evidence type="ECO:0000313" key="2">
    <source>
        <dbReference type="Proteomes" id="UP001589832"/>
    </source>
</evidence>
<proteinExistence type="predicted"/>
<dbReference type="RefSeq" id="WP_386064578.1">
    <property type="nucleotide sequence ID" value="NZ_JBHLTQ010000006.1"/>
</dbReference>
<accession>A0ABV6QDQ5</accession>
<keyword evidence="2" id="KW-1185">Reference proteome</keyword>
<organism evidence="1 2">
    <name type="scientific">Winogradskyella pulchriflava</name>
    <dbReference type="NCBI Taxonomy" id="1110688"/>
    <lineage>
        <taxon>Bacteria</taxon>
        <taxon>Pseudomonadati</taxon>
        <taxon>Bacteroidota</taxon>
        <taxon>Flavobacteriia</taxon>
        <taxon>Flavobacteriales</taxon>
        <taxon>Flavobacteriaceae</taxon>
        <taxon>Winogradskyella</taxon>
    </lineage>
</organism>
<protein>
    <recommendedName>
        <fullName evidence="3">Outer membrane protein beta-barrel domain-containing protein</fullName>
    </recommendedName>
</protein>
<sequence>MKKRLIFMTIIALLFISSINAQKGFRIEVGIGPTTGDSREYFSYTLLGNFYYLWNVSDNITIGPTTGVLVFLGDGNYTSGSNCFFCSIPDVYIPIAIASRVDISKEFTLGTDIGYGISANTINEGGGFYFRPNITYNLKEKFAFIGSYSNINEKGGSASTISLGLNFGF</sequence>
<comment type="caution">
    <text evidence="1">The sequence shown here is derived from an EMBL/GenBank/DDBJ whole genome shotgun (WGS) entry which is preliminary data.</text>
</comment>